<dbReference type="AlphaFoldDB" id="A0ABD2ZXC1"/>
<evidence type="ECO:0000313" key="1">
    <source>
        <dbReference type="EMBL" id="KAL3524084.1"/>
    </source>
</evidence>
<proteinExistence type="predicted"/>
<accession>A0ABD2ZXC1</accession>
<organism evidence="1 2">
    <name type="scientific">Cinchona calisaya</name>
    <dbReference type="NCBI Taxonomy" id="153742"/>
    <lineage>
        <taxon>Eukaryota</taxon>
        <taxon>Viridiplantae</taxon>
        <taxon>Streptophyta</taxon>
        <taxon>Embryophyta</taxon>
        <taxon>Tracheophyta</taxon>
        <taxon>Spermatophyta</taxon>
        <taxon>Magnoliopsida</taxon>
        <taxon>eudicotyledons</taxon>
        <taxon>Gunneridae</taxon>
        <taxon>Pentapetalae</taxon>
        <taxon>asterids</taxon>
        <taxon>lamiids</taxon>
        <taxon>Gentianales</taxon>
        <taxon>Rubiaceae</taxon>
        <taxon>Cinchonoideae</taxon>
        <taxon>Cinchoneae</taxon>
        <taxon>Cinchona</taxon>
    </lineage>
</organism>
<sequence>MERIKDLNIEALKWLCKIPKNTWARYAFNIEVKCDHVTNNFTESFNAWVGEFRGKPIMTLAEGIRSKMMSKLHKRYQKGCTWNSTLSPKYIKKLKLIGDESRRCNLMVASENNFEVHDIDKTYIVNLLDRTCECGTFKFLVCLANMLHLEFFTEGTSLRTTVMGHSKVKHT</sequence>
<keyword evidence="2" id="KW-1185">Reference proteome</keyword>
<dbReference type="PANTHER" id="PTHR31973:SF187">
    <property type="entry name" value="MUTATOR TRANSPOSASE MUDRA PROTEIN"/>
    <property type="match status" value="1"/>
</dbReference>
<reference evidence="1 2" key="1">
    <citation type="submission" date="2024-11" db="EMBL/GenBank/DDBJ databases">
        <title>A near-complete genome assembly of Cinchona calisaya.</title>
        <authorList>
            <person name="Lian D.C."/>
            <person name="Zhao X.W."/>
            <person name="Wei L."/>
        </authorList>
    </citation>
    <scope>NUCLEOTIDE SEQUENCE [LARGE SCALE GENOMIC DNA]</scope>
    <source>
        <tissue evidence="1">Nenye</tissue>
    </source>
</reference>
<protein>
    <submittedName>
        <fullName evidence="1">Uncharacterized protein</fullName>
    </submittedName>
</protein>
<dbReference type="Proteomes" id="UP001630127">
    <property type="component" value="Unassembled WGS sequence"/>
</dbReference>
<comment type="caution">
    <text evidence="1">The sequence shown here is derived from an EMBL/GenBank/DDBJ whole genome shotgun (WGS) entry which is preliminary data.</text>
</comment>
<dbReference type="PANTHER" id="PTHR31973">
    <property type="entry name" value="POLYPROTEIN, PUTATIVE-RELATED"/>
    <property type="match status" value="1"/>
</dbReference>
<name>A0ABD2ZXC1_9GENT</name>
<dbReference type="EMBL" id="JBJUIK010000007">
    <property type="protein sequence ID" value="KAL3524084.1"/>
    <property type="molecule type" value="Genomic_DNA"/>
</dbReference>
<gene>
    <name evidence="1" type="ORF">ACH5RR_016918</name>
</gene>
<evidence type="ECO:0000313" key="2">
    <source>
        <dbReference type="Proteomes" id="UP001630127"/>
    </source>
</evidence>